<dbReference type="PANTHER" id="PTHR42973:SF39">
    <property type="entry name" value="FAD-BINDING PCMH-TYPE DOMAIN-CONTAINING PROTEIN"/>
    <property type="match status" value="1"/>
</dbReference>
<dbReference type="InterPro" id="IPR006094">
    <property type="entry name" value="Oxid_FAD_bind_N"/>
</dbReference>
<dbReference type="Proteomes" id="UP000308092">
    <property type="component" value="Unassembled WGS sequence"/>
</dbReference>
<dbReference type="InterPro" id="IPR016166">
    <property type="entry name" value="FAD-bd_PCMH"/>
</dbReference>
<dbReference type="SUPFAM" id="SSF56176">
    <property type="entry name" value="FAD-binding/transporter-associated domain-like"/>
    <property type="match status" value="1"/>
</dbReference>
<keyword evidence="2" id="KW-0285">Flavoprotein</keyword>
<comment type="cofactor">
    <cofactor evidence="1">
        <name>FAD</name>
        <dbReference type="ChEBI" id="CHEBI:57692"/>
    </cofactor>
</comment>
<dbReference type="AlphaFoldDB" id="A0A4S3JC90"/>
<accession>A0A4S3JC90</accession>
<evidence type="ECO:0000259" key="5">
    <source>
        <dbReference type="PROSITE" id="PS51387"/>
    </source>
</evidence>
<gene>
    <name evidence="6" type="ORF">EYZ11_007747</name>
</gene>
<evidence type="ECO:0000313" key="7">
    <source>
        <dbReference type="Proteomes" id="UP000308092"/>
    </source>
</evidence>
<evidence type="ECO:0000256" key="4">
    <source>
        <dbReference type="ARBA" id="ARBA00023002"/>
    </source>
</evidence>
<reference evidence="6 7" key="1">
    <citation type="submission" date="2019-03" db="EMBL/GenBank/DDBJ databases">
        <title>The genome sequence of a newly discovered highly antifungal drug resistant Aspergillus species, Aspergillus tanneri NIH 1004.</title>
        <authorList>
            <person name="Mounaud S."/>
            <person name="Singh I."/>
            <person name="Joardar V."/>
            <person name="Pakala S."/>
            <person name="Pakala S."/>
            <person name="Venepally P."/>
            <person name="Hoover J."/>
            <person name="Nierman W."/>
            <person name="Chung J."/>
            <person name="Losada L."/>
        </authorList>
    </citation>
    <scope>NUCLEOTIDE SEQUENCE [LARGE SCALE GENOMIC DNA]</scope>
    <source>
        <strain evidence="6 7">NIH1004</strain>
    </source>
</reference>
<dbReference type="InterPro" id="IPR036318">
    <property type="entry name" value="FAD-bd_PCMH-like_sf"/>
</dbReference>
<keyword evidence="3" id="KW-0274">FAD</keyword>
<dbReference type="EMBL" id="SOSA01000309">
    <property type="protein sequence ID" value="THC92786.1"/>
    <property type="molecule type" value="Genomic_DNA"/>
</dbReference>
<protein>
    <recommendedName>
        <fullName evidence="5">FAD-binding PCMH-type domain-containing protein</fullName>
    </recommendedName>
</protein>
<evidence type="ECO:0000256" key="2">
    <source>
        <dbReference type="ARBA" id="ARBA00022630"/>
    </source>
</evidence>
<dbReference type="InterPro" id="IPR016167">
    <property type="entry name" value="FAD-bd_PCMH_sub1"/>
</dbReference>
<name>A0A4S3JC90_9EURO</name>
<dbReference type="Gene3D" id="3.30.43.10">
    <property type="entry name" value="Uridine Diphospho-n-acetylenolpyruvylglucosamine Reductase, domain 2"/>
    <property type="match status" value="1"/>
</dbReference>
<dbReference type="PANTHER" id="PTHR42973">
    <property type="entry name" value="BINDING OXIDOREDUCTASE, PUTATIVE (AFU_ORTHOLOGUE AFUA_1G17690)-RELATED"/>
    <property type="match status" value="1"/>
</dbReference>
<dbReference type="InterPro" id="IPR050416">
    <property type="entry name" value="FAD-linked_Oxidoreductase"/>
</dbReference>
<dbReference type="GO" id="GO:0071949">
    <property type="term" value="F:FAD binding"/>
    <property type="evidence" value="ECO:0007669"/>
    <property type="project" value="InterPro"/>
</dbReference>
<feature type="domain" description="FAD-binding PCMH-type" evidence="5">
    <location>
        <begin position="82"/>
        <end position="148"/>
    </location>
</feature>
<evidence type="ECO:0000256" key="1">
    <source>
        <dbReference type="ARBA" id="ARBA00001974"/>
    </source>
</evidence>
<dbReference type="PROSITE" id="PS51387">
    <property type="entry name" value="FAD_PCMH"/>
    <property type="match status" value="1"/>
</dbReference>
<organism evidence="6 7">
    <name type="scientific">Aspergillus tanneri</name>
    <dbReference type="NCBI Taxonomy" id="1220188"/>
    <lineage>
        <taxon>Eukaryota</taxon>
        <taxon>Fungi</taxon>
        <taxon>Dikarya</taxon>
        <taxon>Ascomycota</taxon>
        <taxon>Pezizomycotina</taxon>
        <taxon>Eurotiomycetes</taxon>
        <taxon>Eurotiomycetidae</taxon>
        <taxon>Eurotiales</taxon>
        <taxon>Aspergillaceae</taxon>
        <taxon>Aspergillus</taxon>
        <taxon>Aspergillus subgen. Circumdati</taxon>
    </lineage>
</organism>
<dbReference type="VEuPathDB" id="FungiDB:EYZ11_007747"/>
<evidence type="ECO:0000256" key="3">
    <source>
        <dbReference type="ARBA" id="ARBA00022827"/>
    </source>
</evidence>
<comment type="caution">
    <text evidence="6">The sequence shown here is derived from an EMBL/GenBank/DDBJ whole genome shotgun (WGS) entry which is preliminary data.</text>
</comment>
<dbReference type="STRING" id="1220188.A0A4S3JC90"/>
<keyword evidence="7" id="KW-1185">Reference proteome</keyword>
<keyword evidence="4" id="KW-0560">Oxidoreductase</keyword>
<evidence type="ECO:0000313" key="6">
    <source>
        <dbReference type="EMBL" id="THC92786.1"/>
    </source>
</evidence>
<sequence length="148" mass="16078">MIFLIFASKRGHGSVKSCPLPISLSPLLVVPTYASIYHIAKTIANAQLAILETFLQGHPSIKCTIPSSPEFSIVRKVWNLARPDTPLAFVHPQNAEDVRVLVQFVKSKGINFTVRTGGHNLEGRALVEGALVIDLRALTGVKVAEDLL</sequence>
<dbReference type="Pfam" id="PF01565">
    <property type="entry name" value="FAD_binding_4"/>
    <property type="match status" value="1"/>
</dbReference>
<proteinExistence type="predicted"/>
<dbReference type="GO" id="GO:0016491">
    <property type="term" value="F:oxidoreductase activity"/>
    <property type="evidence" value="ECO:0007669"/>
    <property type="project" value="UniProtKB-KW"/>
</dbReference>